<protein>
    <submittedName>
        <fullName evidence="1">Uncharacterized protein</fullName>
    </submittedName>
</protein>
<evidence type="ECO:0000313" key="1">
    <source>
        <dbReference type="EMBL" id="SAY44364.1"/>
    </source>
</evidence>
<accession>A0A1C3HH36</accession>
<gene>
    <name evidence="1" type="ORF">PWN146_03074</name>
</gene>
<dbReference type="AlphaFoldDB" id="A0A1C3HH36"/>
<proteinExistence type="predicted"/>
<organism evidence="1">
    <name type="scientific">Serratia marcescens</name>
    <dbReference type="NCBI Taxonomy" id="615"/>
    <lineage>
        <taxon>Bacteria</taxon>
        <taxon>Pseudomonadati</taxon>
        <taxon>Pseudomonadota</taxon>
        <taxon>Gammaproteobacteria</taxon>
        <taxon>Enterobacterales</taxon>
        <taxon>Yersiniaceae</taxon>
        <taxon>Serratia</taxon>
    </lineage>
</organism>
<name>A0A1C3HH36_SERMA</name>
<dbReference type="EMBL" id="LT575490">
    <property type="protein sequence ID" value="SAY44364.1"/>
    <property type="molecule type" value="Genomic_DNA"/>
</dbReference>
<sequence length="35" mass="3934">MTRRFIPKAAGALSMLPNPLKTIMPAVYCQAEEQR</sequence>
<reference evidence="1" key="1">
    <citation type="submission" date="2016-05" db="EMBL/GenBank/DDBJ databases">
        <authorList>
            <person name="Cock P.J.A."/>
            <person name="Cock P.J.A."/>
        </authorList>
    </citation>
    <scope>NUCLEOTIDE SEQUENCE</scope>
    <source>
        <strain evidence="1">PWN146_assembly</strain>
    </source>
</reference>